<protein>
    <submittedName>
        <fullName evidence="4">UbiD family decarboxylase</fullName>
    </submittedName>
</protein>
<dbReference type="Pfam" id="PF01977">
    <property type="entry name" value="UbiD"/>
    <property type="match status" value="1"/>
</dbReference>
<evidence type="ECO:0000313" key="4">
    <source>
        <dbReference type="EMBL" id="TNC25342.1"/>
    </source>
</evidence>
<dbReference type="Gene3D" id="3.40.1670.10">
    <property type="entry name" value="UbiD C-terminal domain-like"/>
    <property type="match status" value="1"/>
</dbReference>
<dbReference type="Pfam" id="PF20696">
    <property type="entry name" value="UbiD_C"/>
    <property type="match status" value="1"/>
</dbReference>
<dbReference type="SUPFAM" id="SSF143968">
    <property type="entry name" value="UbiD C-terminal domain-like"/>
    <property type="match status" value="1"/>
</dbReference>
<dbReference type="InterPro" id="IPR002830">
    <property type="entry name" value="UbiD"/>
</dbReference>
<dbReference type="InterPro" id="IPR049381">
    <property type="entry name" value="UbiD-like_C"/>
</dbReference>
<evidence type="ECO:0000313" key="5">
    <source>
        <dbReference type="Proteomes" id="UP000305546"/>
    </source>
</evidence>
<dbReference type="Proteomes" id="UP000305546">
    <property type="component" value="Unassembled WGS sequence"/>
</dbReference>
<sequence>MTDRPIDISSLRSTLEGLAGHELLVTTSEPIDPDVEFAAVQKRMDGGPPVLFEQIKGYDHARFVMNLFAQTDIVNRLFGFENATEKTRRIADALRKPIPPRILTRDQAPAQEVVQTGNLNPIRYVTPIRHTLEEEEATLGSGVTLLAGRFFGGGSHIGYNRQNFRWGETGTFQIAPGSHMWMASAENYGRERIPLTINFGLPPAVTLAAGAGFDYLVLPYGCDELGIAGALQGSAVDLVPAVSVPDAWAVANAEYVIEGYLDPTDRRFETGKAEETGQQGEHPFHPEWAGYMGKAYRAPTFQVTAVTHRALDSRPLIQPMIVHGAEENNIQTSVRTAALYELGNRIMPGLVRDVHIPFAMTDWGGAVFQIDKRSKVDEGYQRNVLVAALASSRGMRIAIAVDEDIDIYSSDDVLWALTTRVDPNNDIIVPVPGGAGQAFQPSERASGGRLGSATGFEGGMAIDATIPYGTASQFARPRYAVEQVDLRQWFDQDVVDRLTREQRGWIRLLAQSGQ</sequence>
<dbReference type="RefSeq" id="WP_139097279.1">
    <property type="nucleotide sequence ID" value="NZ_VDFW01000011.1"/>
</dbReference>
<dbReference type="GO" id="GO:0016831">
    <property type="term" value="F:carboxy-lyase activity"/>
    <property type="evidence" value="ECO:0007669"/>
    <property type="project" value="InterPro"/>
</dbReference>
<dbReference type="Pfam" id="PF20695">
    <property type="entry name" value="UbiD_N"/>
    <property type="match status" value="1"/>
</dbReference>
<evidence type="ECO:0000259" key="1">
    <source>
        <dbReference type="Pfam" id="PF01977"/>
    </source>
</evidence>
<keyword evidence="5" id="KW-1185">Reference proteome</keyword>
<organism evidence="4 5">
    <name type="scientific">Amycolatopsis alkalitolerans</name>
    <dbReference type="NCBI Taxonomy" id="2547244"/>
    <lineage>
        <taxon>Bacteria</taxon>
        <taxon>Bacillati</taxon>
        <taxon>Actinomycetota</taxon>
        <taxon>Actinomycetes</taxon>
        <taxon>Pseudonocardiales</taxon>
        <taxon>Pseudonocardiaceae</taxon>
        <taxon>Amycolatopsis</taxon>
    </lineage>
</organism>
<feature type="domain" description="3-octaprenyl-4-hydroxybenzoate carboxy-lyase-like N-terminal" evidence="2">
    <location>
        <begin position="17"/>
        <end position="93"/>
    </location>
</feature>
<dbReference type="SUPFAM" id="SSF50475">
    <property type="entry name" value="FMN-binding split barrel"/>
    <property type="match status" value="1"/>
</dbReference>
<accession>A0A5C4LZJ1</accession>
<proteinExistence type="predicted"/>
<feature type="domain" description="3-octaprenyl-4-hydroxybenzoate carboxy-lyase-like C-terminal" evidence="3">
    <location>
        <begin position="331"/>
        <end position="457"/>
    </location>
</feature>
<dbReference type="PANTHER" id="PTHR30108:SF17">
    <property type="entry name" value="FERULIC ACID DECARBOXYLASE 1"/>
    <property type="match status" value="1"/>
</dbReference>
<dbReference type="AlphaFoldDB" id="A0A5C4LZJ1"/>
<dbReference type="InterPro" id="IPR049383">
    <property type="entry name" value="UbiD-like_N"/>
</dbReference>
<name>A0A5C4LZJ1_9PSEU</name>
<feature type="domain" description="3-octaprenyl-4-hydroxybenzoate carboxy-lyase-like Rift-related" evidence="1">
    <location>
        <begin position="104"/>
        <end position="310"/>
    </location>
</feature>
<dbReference type="GO" id="GO:0005737">
    <property type="term" value="C:cytoplasm"/>
    <property type="evidence" value="ECO:0007669"/>
    <property type="project" value="TreeGrafter"/>
</dbReference>
<evidence type="ECO:0000259" key="2">
    <source>
        <dbReference type="Pfam" id="PF20695"/>
    </source>
</evidence>
<comment type="caution">
    <text evidence="4">The sequence shown here is derived from an EMBL/GenBank/DDBJ whole genome shotgun (WGS) entry which is preliminary data.</text>
</comment>
<dbReference type="EMBL" id="VDFW01000011">
    <property type="protein sequence ID" value="TNC25342.1"/>
    <property type="molecule type" value="Genomic_DNA"/>
</dbReference>
<evidence type="ECO:0000259" key="3">
    <source>
        <dbReference type="Pfam" id="PF20696"/>
    </source>
</evidence>
<gene>
    <name evidence="4" type="ORF">FG385_14665</name>
</gene>
<reference evidence="4 5" key="1">
    <citation type="submission" date="2019-06" db="EMBL/GenBank/DDBJ databases">
        <title>Amycolatopsis alkalitolerans sp. nov., isolated from Gastrodia elata Blume.</title>
        <authorList>
            <person name="Narsing Rao M.P."/>
            <person name="Li W.J."/>
        </authorList>
    </citation>
    <scope>NUCLEOTIDE SEQUENCE [LARGE SCALE GENOMIC DNA]</scope>
    <source>
        <strain evidence="4 5">SYSUP0005</strain>
    </source>
</reference>
<dbReference type="InterPro" id="IPR048304">
    <property type="entry name" value="UbiD_Rift_dom"/>
</dbReference>
<dbReference type="PANTHER" id="PTHR30108">
    <property type="entry name" value="3-OCTAPRENYL-4-HYDROXYBENZOATE CARBOXY-LYASE-RELATED"/>
    <property type="match status" value="1"/>
</dbReference>
<dbReference type="OrthoDB" id="9809841at2"/>